<evidence type="ECO:0000313" key="2">
    <source>
        <dbReference type="Proteomes" id="UP000179807"/>
    </source>
</evidence>
<sequence length="451" mass="51349">MMKNAFLETRRQTRNKQTRSKELCQIVNQSKGKKYLLVQINNFIKKKDFDFFNLVKYWFISANDISVIPFNFVFRTQLIPIIQTHLLDYNSLPSSEILVSILRIISVLTAPEAPTNNFFSSPDVLSTFAELLTKNDENITKFTLLILSQLCIKFPELIQFIHQINLPSQLLSLYLLSPNEDISGISSFFLCQIACYSSIERSAEIIIALLNFVQNGNIKAATMLFKGIVFHFPLSPQFSDVIIQCNFCGFISQFLPKLNQNHLEIISLIFNSLSLVVTNEDGLSSFITSNLIALISQLDLIQPSINCDVFNDLTQLLCNLIVNENGDIDSQIINAQIIEKMCVCSNLCEYDSKIKTFGFLSFIIQKKNKIMCQIIAENNGIVPFFELFDTFSDEMVALSLQTLIIFINILPEAKILFDQFDFDLFIQTVDQFEIPELSEQAQVLLSLVTSC</sequence>
<accession>A0A1J4JI14</accession>
<dbReference type="EMBL" id="MLAK01001086">
    <property type="protein sequence ID" value="OHS97903.1"/>
    <property type="molecule type" value="Genomic_DNA"/>
</dbReference>
<dbReference type="RefSeq" id="XP_068351040.1">
    <property type="nucleotide sequence ID" value="XM_068510450.1"/>
</dbReference>
<name>A0A1J4JI14_9EUKA</name>
<organism evidence="1 2">
    <name type="scientific">Tritrichomonas foetus</name>
    <dbReference type="NCBI Taxonomy" id="1144522"/>
    <lineage>
        <taxon>Eukaryota</taxon>
        <taxon>Metamonada</taxon>
        <taxon>Parabasalia</taxon>
        <taxon>Tritrichomonadida</taxon>
        <taxon>Tritrichomonadidae</taxon>
        <taxon>Tritrichomonas</taxon>
    </lineage>
</organism>
<evidence type="ECO:0000313" key="1">
    <source>
        <dbReference type="EMBL" id="OHS97903.1"/>
    </source>
</evidence>
<protein>
    <recommendedName>
        <fullName evidence="3">IBB domain-containing protein</fullName>
    </recommendedName>
</protein>
<dbReference type="SUPFAM" id="SSF48371">
    <property type="entry name" value="ARM repeat"/>
    <property type="match status" value="1"/>
</dbReference>
<dbReference type="AlphaFoldDB" id="A0A1J4JI14"/>
<dbReference type="GeneID" id="94845154"/>
<keyword evidence="2" id="KW-1185">Reference proteome</keyword>
<reference evidence="1" key="1">
    <citation type="submission" date="2016-10" db="EMBL/GenBank/DDBJ databases">
        <authorList>
            <person name="Benchimol M."/>
            <person name="Almeida L.G."/>
            <person name="Vasconcelos A.T."/>
            <person name="Perreira-Neves A."/>
            <person name="Rosa I.A."/>
            <person name="Tasca T."/>
            <person name="Bogo M.R."/>
            <person name="de Souza W."/>
        </authorList>
    </citation>
    <scope>NUCLEOTIDE SEQUENCE [LARGE SCALE GENOMIC DNA]</scope>
    <source>
        <strain evidence="1">K</strain>
    </source>
</reference>
<evidence type="ECO:0008006" key="3">
    <source>
        <dbReference type="Google" id="ProtNLM"/>
    </source>
</evidence>
<dbReference type="Gene3D" id="1.25.10.10">
    <property type="entry name" value="Leucine-rich Repeat Variant"/>
    <property type="match status" value="1"/>
</dbReference>
<dbReference type="Proteomes" id="UP000179807">
    <property type="component" value="Unassembled WGS sequence"/>
</dbReference>
<dbReference type="InterPro" id="IPR016024">
    <property type="entry name" value="ARM-type_fold"/>
</dbReference>
<dbReference type="InterPro" id="IPR011989">
    <property type="entry name" value="ARM-like"/>
</dbReference>
<dbReference type="VEuPathDB" id="TrichDB:TRFO_35776"/>
<gene>
    <name evidence="1" type="ORF">TRFO_35776</name>
</gene>
<proteinExistence type="predicted"/>
<comment type="caution">
    <text evidence="1">The sequence shown here is derived from an EMBL/GenBank/DDBJ whole genome shotgun (WGS) entry which is preliminary data.</text>
</comment>